<organism evidence="2 3">
    <name type="scientific">Pseudomonas fluorescens</name>
    <dbReference type="NCBI Taxonomy" id="294"/>
    <lineage>
        <taxon>Bacteria</taxon>
        <taxon>Pseudomonadati</taxon>
        <taxon>Pseudomonadota</taxon>
        <taxon>Gammaproteobacteria</taxon>
        <taxon>Pseudomonadales</taxon>
        <taxon>Pseudomonadaceae</taxon>
        <taxon>Pseudomonas</taxon>
    </lineage>
</organism>
<dbReference type="Pfam" id="PF03466">
    <property type="entry name" value="LysR_substrate"/>
    <property type="match status" value="1"/>
</dbReference>
<evidence type="ECO:0000313" key="3">
    <source>
        <dbReference type="Proteomes" id="UP000327191"/>
    </source>
</evidence>
<proteinExistence type="predicted"/>
<dbReference type="Gene3D" id="3.40.190.10">
    <property type="entry name" value="Periplasmic binding protein-like II"/>
    <property type="match status" value="2"/>
</dbReference>
<accession>A0A5E7T287</accession>
<evidence type="ECO:0000313" key="2">
    <source>
        <dbReference type="EMBL" id="VVP93151.1"/>
    </source>
</evidence>
<gene>
    <name evidence="2" type="ORF">PS938_01778</name>
</gene>
<dbReference type="EMBL" id="CABVJE010000006">
    <property type="protein sequence ID" value="VVP93151.1"/>
    <property type="molecule type" value="Genomic_DNA"/>
</dbReference>
<evidence type="ECO:0000259" key="1">
    <source>
        <dbReference type="Pfam" id="PF03466"/>
    </source>
</evidence>
<feature type="domain" description="LysR substrate-binding" evidence="1">
    <location>
        <begin position="10"/>
        <end position="72"/>
    </location>
</feature>
<sequence length="83" mass="9126">MGQLQDSEVGLVESGQGIALANEVLVREELHSGKLVRVVGAQVKLESHRVLTPSAELSADVTWFIDWLKSELEQDFPEAVIRA</sequence>
<dbReference type="SUPFAM" id="SSF53850">
    <property type="entry name" value="Periplasmic binding protein-like II"/>
    <property type="match status" value="1"/>
</dbReference>
<protein>
    <recommendedName>
        <fullName evidence="1">LysR substrate-binding domain-containing protein</fullName>
    </recommendedName>
</protein>
<reference evidence="2 3" key="1">
    <citation type="submission" date="2019-09" db="EMBL/GenBank/DDBJ databases">
        <authorList>
            <person name="Chandra G."/>
            <person name="Truman W A."/>
        </authorList>
    </citation>
    <scope>NUCLEOTIDE SEQUENCE [LARGE SCALE GENOMIC DNA]</scope>
    <source>
        <strain evidence="2">PS938</strain>
    </source>
</reference>
<dbReference type="Proteomes" id="UP000327191">
    <property type="component" value="Unassembled WGS sequence"/>
</dbReference>
<name>A0A5E7T287_PSEFL</name>
<dbReference type="AlphaFoldDB" id="A0A5E7T287"/>
<dbReference type="InterPro" id="IPR005119">
    <property type="entry name" value="LysR_subst-bd"/>
</dbReference>